<keyword evidence="9 12" id="KW-0496">Mitochondrion</keyword>
<dbReference type="GO" id="GO:0004129">
    <property type="term" value="F:cytochrome-c oxidase activity"/>
    <property type="evidence" value="ECO:0007669"/>
    <property type="project" value="TreeGrafter"/>
</dbReference>
<evidence type="ECO:0000256" key="11">
    <source>
        <dbReference type="ARBA" id="ARBA00031091"/>
    </source>
</evidence>
<dbReference type="AlphaFoldDB" id="A0A507QQ44"/>
<dbReference type="GO" id="GO:0005743">
    <property type="term" value="C:mitochondrial inner membrane"/>
    <property type="evidence" value="ECO:0007669"/>
    <property type="project" value="UniProtKB-SubCell"/>
</dbReference>
<evidence type="ECO:0000256" key="13">
    <source>
        <dbReference type="SAM" id="Phobius"/>
    </source>
</evidence>
<gene>
    <name evidence="14" type="ORF">MPDQ_000336</name>
</gene>
<dbReference type="STRING" id="5098.A0A507QQ44"/>
<dbReference type="PANTHER" id="PTHR28264">
    <property type="entry name" value="CYTOCHROME C OXIDASE SUBUNIT 7A"/>
    <property type="match status" value="1"/>
</dbReference>
<keyword evidence="10 12" id="KW-0472">Membrane</keyword>
<evidence type="ECO:0000256" key="4">
    <source>
        <dbReference type="ARBA" id="ARBA00016081"/>
    </source>
</evidence>
<name>A0A507QQ44_MONPU</name>
<reference evidence="14 15" key="1">
    <citation type="submission" date="2019-06" db="EMBL/GenBank/DDBJ databases">
        <title>Wine fermentation using esterase from Monascus purpureus.</title>
        <authorList>
            <person name="Geng C."/>
            <person name="Zhang Y."/>
        </authorList>
    </citation>
    <scope>NUCLEOTIDE SEQUENCE [LARGE SCALE GENOMIC DNA]</scope>
    <source>
        <strain evidence="14">HQ1</strain>
    </source>
</reference>
<dbReference type="GO" id="GO:0006123">
    <property type="term" value="P:mitochondrial electron transport, cytochrome c to oxygen"/>
    <property type="evidence" value="ECO:0007669"/>
    <property type="project" value="InterPro"/>
</dbReference>
<dbReference type="Proteomes" id="UP000319663">
    <property type="component" value="Unassembled WGS sequence"/>
</dbReference>
<sequence>MASFAVAPITGMLRRGLVLDLSTAFGLGTTFAYLFWYGWHLPRVRARDAFYTKLEQQRASGN</sequence>
<evidence type="ECO:0000256" key="7">
    <source>
        <dbReference type="ARBA" id="ARBA00022989"/>
    </source>
</evidence>
<comment type="caution">
    <text evidence="14">The sequence shown here is derived from an EMBL/GenBank/DDBJ whole genome shotgun (WGS) entry which is preliminary data.</text>
</comment>
<evidence type="ECO:0000256" key="8">
    <source>
        <dbReference type="ARBA" id="ARBA00023002"/>
    </source>
</evidence>
<evidence type="ECO:0000256" key="1">
    <source>
        <dbReference type="ARBA" id="ARBA00004434"/>
    </source>
</evidence>
<dbReference type="InterPro" id="IPR014368">
    <property type="entry name" value="Cyt_c_oxidase_su7a_fun"/>
</dbReference>
<evidence type="ECO:0000313" key="15">
    <source>
        <dbReference type="Proteomes" id="UP000319663"/>
    </source>
</evidence>
<comment type="pathway">
    <text evidence="2 12">Energy metabolism; oxidative phosphorylation.</text>
</comment>
<protein>
    <recommendedName>
        <fullName evidence="4 12">Cytochrome c oxidase subunit 9, mitochondrial</fullName>
    </recommendedName>
    <alternativeName>
        <fullName evidence="11 12">Cytochrome c oxidase polypeptide VIIA</fullName>
    </alternativeName>
</protein>
<dbReference type="PIRSF" id="PIRSF000283">
    <property type="entry name" value="COX9"/>
    <property type="match status" value="1"/>
</dbReference>
<evidence type="ECO:0000256" key="2">
    <source>
        <dbReference type="ARBA" id="ARBA00004673"/>
    </source>
</evidence>
<keyword evidence="7 13" id="KW-1133">Transmembrane helix</keyword>
<dbReference type="GO" id="GO:0016491">
    <property type="term" value="F:oxidoreductase activity"/>
    <property type="evidence" value="ECO:0007669"/>
    <property type="project" value="UniProtKB-KW"/>
</dbReference>
<comment type="similarity">
    <text evidence="3 12">Belongs to the fungal cytochrome c oxidase subunit 7a family.</text>
</comment>
<evidence type="ECO:0000256" key="6">
    <source>
        <dbReference type="ARBA" id="ARBA00022792"/>
    </source>
</evidence>
<evidence type="ECO:0000256" key="10">
    <source>
        <dbReference type="ARBA" id="ARBA00023136"/>
    </source>
</evidence>
<keyword evidence="5 13" id="KW-0812">Transmembrane</keyword>
<evidence type="ECO:0000256" key="12">
    <source>
        <dbReference type="PIRNR" id="PIRNR000283"/>
    </source>
</evidence>
<accession>A0A507QQ44</accession>
<evidence type="ECO:0000256" key="3">
    <source>
        <dbReference type="ARBA" id="ARBA00008862"/>
    </source>
</evidence>
<comment type="subcellular location">
    <subcellularLocation>
        <location evidence="1">Mitochondrion inner membrane</location>
        <topology evidence="1">Single-pass membrane protein</topology>
    </subcellularLocation>
</comment>
<evidence type="ECO:0000256" key="5">
    <source>
        <dbReference type="ARBA" id="ARBA00022692"/>
    </source>
</evidence>
<dbReference type="UniPathway" id="UPA00705"/>
<feature type="transmembrane region" description="Helical" evidence="13">
    <location>
        <begin position="17"/>
        <end position="37"/>
    </location>
</feature>
<dbReference type="PANTHER" id="PTHR28264:SF1">
    <property type="entry name" value="CYTOCHROME C OXIDASE SUBUNIT 6C"/>
    <property type="match status" value="1"/>
</dbReference>
<evidence type="ECO:0000256" key="9">
    <source>
        <dbReference type="ARBA" id="ARBA00023128"/>
    </source>
</evidence>
<organism evidence="14 15">
    <name type="scientific">Monascus purpureus</name>
    <name type="common">Red mold</name>
    <name type="synonym">Monascus anka</name>
    <dbReference type="NCBI Taxonomy" id="5098"/>
    <lineage>
        <taxon>Eukaryota</taxon>
        <taxon>Fungi</taxon>
        <taxon>Dikarya</taxon>
        <taxon>Ascomycota</taxon>
        <taxon>Pezizomycotina</taxon>
        <taxon>Eurotiomycetes</taxon>
        <taxon>Eurotiomycetidae</taxon>
        <taxon>Eurotiales</taxon>
        <taxon>Aspergillaceae</taxon>
        <taxon>Monascus</taxon>
    </lineage>
</organism>
<keyword evidence="15" id="KW-1185">Reference proteome</keyword>
<comment type="function">
    <text evidence="12">Component of the cytochrome c oxidase, the last enzyme in the mitochondrial electron transport chain which drives oxidative phosphorylation.</text>
</comment>
<proteinExistence type="inferred from homology"/>
<dbReference type="CDD" id="cd22888">
    <property type="entry name" value="CcO_VIIa_fungal"/>
    <property type="match status" value="1"/>
</dbReference>
<evidence type="ECO:0000313" key="14">
    <source>
        <dbReference type="EMBL" id="TQB70566.1"/>
    </source>
</evidence>
<keyword evidence="8 12" id="KW-0560">Oxidoreductase</keyword>
<dbReference type="EMBL" id="VIFY01000103">
    <property type="protein sequence ID" value="TQB70566.1"/>
    <property type="molecule type" value="Genomic_DNA"/>
</dbReference>
<keyword evidence="6 12" id="KW-0999">Mitochondrion inner membrane</keyword>